<organism evidence="1 2">
    <name type="scientific">Mongoliibacter ruber</name>
    <dbReference type="NCBI Taxonomy" id="1750599"/>
    <lineage>
        <taxon>Bacteria</taxon>
        <taxon>Pseudomonadati</taxon>
        <taxon>Bacteroidota</taxon>
        <taxon>Cytophagia</taxon>
        <taxon>Cytophagales</taxon>
        <taxon>Cyclobacteriaceae</taxon>
        <taxon>Mongoliibacter</taxon>
    </lineage>
</organism>
<name>A0A2T0WD87_9BACT</name>
<keyword evidence="2" id="KW-1185">Reference proteome</keyword>
<dbReference type="EMBL" id="PVTR01000018">
    <property type="protein sequence ID" value="PRY84662.1"/>
    <property type="molecule type" value="Genomic_DNA"/>
</dbReference>
<sequence length="250" mass="29041">MEKAGTMFRPFLIFTRFVFYSLSFQTKKMNLNRSFFFRVSLLGLFVCGMASCASDRNVEEEVLEDEYNLVEEEIQLLEIGIQQMQSWASHWKSNESAFSPSDFSLDKRVSVDQLEWPEENYIDESSPFYPYLIPNPEGRGVVDIYSYKIVFPEQGGPFLNPDSEVIYFRNDGMRERLLFMGPSGGFEDAVWVTPEYLLVSGFFEEEAGITPKLWLIDVKNSVQYIFKHPLVTTNYSKDGFLKKKLSKIDF</sequence>
<accession>A0A2T0WD87</accession>
<evidence type="ECO:0000313" key="2">
    <source>
        <dbReference type="Proteomes" id="UP000238157"/>
    </source>
</evidence>
<gene>
    <name evidence="1" type="ORF">CLW00_11845</name>
</gene>
<proteinExistence type="predicted"/>
<evidence type="ECO:0000313" key="1">
    <source>
        <dbReference type="EMBL" id="PRY84662.1"/>
    </source>
</evidence>
<dbReference type="AlphaFoldDB" id="A0A2T0WD87"/>
<protein>
    <submittedName>
        <fullName evidence="1">Uncharacterized protein</fullName>
    </submittedName>
</protein>
<reference evidence="1 2" key="1">
    <citation type="submission" date="2018-03" db="EMBL/GenBank/DDBJ databases">
        <title>Genomic Encyclopedia of Archaeal and Bacterial Type Strains, Phase II (KMG-II): from individual species to whole genera.</title>
        <authorList>
            <person name="Goeker M."/>
        </authorList>
    </citation>
    <scope>NUCLEOTIDE SEQUENCE [LARGE SCALE GENOMIC DNA]</scope>
    <source>
        <strain evidence="1 2">DSM 27929</strain>
    </source>
</reference>
<dbReference type="Proteomes" id="UP000238157">
    <property type="component" value="Unassembled WGS sequence"/>
</dbReference>
<comment type="caution">
    <text evidence="1">The sequence shown here is derived from an EMBL/GenBank/DDBJ whole genome shotgun (WGS) entry which is preliminary data.</text>
</comment>